<dbReference type="AlphaFoldDB" id="A0A9C6X4K8"/>
<dbReference type="KEGG" id="foc:127750711"/>
<sequence length="77" mass="8500">MVRSFCGPDSHPNPRKFAQIHKLLTIYSLVQPPPGSNVSGVQNVKTLMVAEDLVAQSDAERKEKIDTILDEVLTHGM</sequence>
<accession>A0A9C6X4K8</accession>
<proteinExistence type="predicted"/>
<dbReference type="OrthoDB" id="6627943at2759"/>
<reference evidence="2" key="1">
    <citation type="submission" date="2025-08" db="UniProtKB">
        <authorList>
            <consortium name="RefSeq"/>
        </authorList>
    </citation>
    <scope>IDENTIFICATION</scope>
    <source>
        <tissue evidence="2">Whole organism</tissue>
    </source>
</reference>
<organism evidence="1 2">
    <name type="scientific">Frankliniella occidentalis</name>
    <name type="common">Western flower thrips</name>
    <name type="synonym">Euthrips occidentalis</name>
    <dbReference type="NCBI Taxonomy" id="133901"/>
    <lineage>
        <taxon>Eukaryota</taxon>
        <taxon>Metazoa</taxon>
        <taxon>Ecdysozoa</taxon>
        <taxon>Arthropoda</taxon>
        <taxon>Hexapoda</taxon>
        <taxon>Insecta</taxon>
        <taxon>Pterygota</taxon>
        <taxon>Neoptera</taxon>
        <taxon>Paraneoptera</taxon>
        <taxon>Thysanoptera</taxon>
        <taxon>Terebrantia</taxon>
        <taxon>Thripoidea</taxon>
        <taxon>Thripidae</taxon>
        <taxon>Frankliniella</taxon>
    </lineage>
</organism>
<protein>
    <submittedName>
        <fullName evidence="2">Uncharacterized protein LOC127750711</fullName>
    </submittedName>
</protein>
<gene>
    <name evidence="2" type="primary">LOC127750711</name>
</gene>
<dbReference type="GeneID" id="127750711"/>
<name>A0A9C6X4K8_FRAOC</name>
<evidence type="ECO:0000313" key="1">
    <source>
        <dbReference type="Proteomes" id="UP000504606"/>
    </source>
</evidence>
<evidence type="ECO:0000313" key="2">
    <source>
        <dbReference type="RefSeq" id="XP_052129025.1"/>
    </source>
</evidence>
<dbReference type="Proteomes" id="UP000504606">
    <property type="component" value="Unplaced"/>
</dbReference>
<keyword evidence="1" id="KW-1185">Reference proteome</keyword>
<dbReference type="RefSeq" id="XP_052129025.1">
    <property type="nucleotide sequence ID" value="XM_052273065.1"/>
</dbReference>